<sequence>MYIRKAAEGDLPRMMEIYAVARRFMAAHGNPNQWGPTNWPPEERIRADIAEGSSYVCVRQNRVVGAFYFRQGEGIEPTYQRIENGAWKEAGPYGVIHRLAGDGSAKGIGTLCLTWAYQQCGHLRIDTHPDNHVMQNLLRKNGFVHCGTVYVVEDTYPRLAFEKVSSQ</sequence>
<reference evidence="2 3" key="1">
    <citation type="submission" date="2018-07" db="EMBL/GenBank/DDBJ databases">
        <title>GABA Modulating Bacteria of the Human Gut Microbiota.</title>
        <authorList>
            <person name="Strandwitz P."/>
            <person name="Kim K.H."/>
            <person name="Terekhova D."/>
            <person name="Liu J.K."/>
            <person name="Sharma A."/>
            <person name="Levering J."/>
            <person name="Mcdonald D."/>
            <person name="Dietrich D."/>
            <person name="Ramadhar T.R."/>
            <person name="Lekbua A."/>
            <person name="Mroue N."/>
            <person name="Liston C."/>
            <person name="Stewart E.J."/>
            <person name="Dubin M.J."/>
            <person name="Zengler K."/>
            <person name="Knight R."/>
            <person name="Gilbert J.A."/>
            <person name="Clardy J."/>
            <person name="Lewis K."/>
        </authorList>
    </citation>
    <scope>NUCLEOTIDE SEQUENCE [LARGE SCALE GENOMIC DNA]</scope>
    <source>
        <strain evidence="2 3">KLE1738</strain>
    </source>
</reference>
<dbReference type="PROSITE" id="PS51186">
    <property type="entry name" value="GNAT"/>
    <property type="match status" value="1"/>
</dbReference>
<dbReference type="InterPro" id="IPR000182">
    <property type="entry name" value="GNAT_dom"/>
</dbReference>
<name>A0A3E2B5X2_9FIRM</name>
<dbReference type="Proteomes" id="UP000260649">
    <property type="component" value="Unassembled WGS sequence"/>
</dbReference>
<comment type="caution">
    <text evidence="2">The sequence shown here is derived from an EMBL/GenBank/DDBJ whole genome shotgun (WGS) entry which is preliminary data.</text>
</comment>
<dbReference type="GO" id="GO:0016747">
    <property type="term" value="F:acyltransferase activity, transferring groups other than amino-acyl groups"/>
    <property type="evidence" value="ECO:0007669"/>
    <property type="project" value="InterPro"/>
</dbReference>
<feature type="domain" description="N-acetyltransferase" evidence="1">
    <location>
        <begin position="1"/>
        <end position="167"/>
    </location>
</feature>
<protein>
    <submittedName>
        <fullName evidence="2">GNAT family N-acetyltransferase</fullName>
    </submittedName>
</protein>
<dbReference type="Pfam" id="PF00583">
    <property type="entry name" value="Acetyltransf_1"/>
    <property type="match status" value="1"/>
</dbReference>
<evidence type="ECO:0000259" key="1">
    <source>
        <dbReference type="PROSITE" id="PS51186"/>
    </source>
</evidence>
<dbReference type="SUPFAM" id="SSF55729">
    <property type="entry name" value="Acyl-CoA N-acyltransferases (Nat)"/>
    <property type="match status" value="1"/>
</dbReference>
<dbReference type="GeneID" id="97994468"/>
<dbReference type="RefSeq" id="WP_117141601.1">
    <property type="nucleotide sequence ID" value="NZ_DAIQVC010000014.1"/>
</dbReference>
<dbReference type="EMBL" id="QQRQ01000002">
    <property type="protein sequence ID" value="RFT07405.1"/>
    <property type="molecule type" value="Genomic_DNA"/>
</dbReference>
<organism evidence="2 3">
    <name type="scientific">Evtepia gabavorous</name>
    <dbReference type="NCBI Taxonomy" id="2211183"/>
    <lineage>
        <taxon>Bacteria</taxon>
        <taxon>Bacillati</taxon>
        <taxon>Bacillota</taxon>
        <taxon>Clostridia</taxon>
        <taxon>Eubacteriales</taxon>
        <taxon>Evtepia</taxon>
    </lineage>
</organism>
<dbReference type="InterPro" id="IPR016181">
    <property type="entry name" value="Acyl_CoA_acyltransferase"/>
</dbReference>
<evidence type="ECO:0000313" key="2">
    <source>
        <dbReference type="EMBL" id="RFT07405.1"/>
    </source>
</evidence>
<dbReference type="Gene3D" id="3.40.630.30">
    <property type="match status" value="1"/>
</dbReference>
<keyword evidence="2" id="KW-0808">Transferase</keyword>
<evidence type="ECO:0000313" key="3">
    <source>
        <dbReference type="Proteomes" id="UP000260649"/>
    </source>
</evidence>
<dbReference type="OrthoDB" id="9796381at2"/>
<proteinExistence type="predicted"/>
<gene>
    <name evidence="2" type="ORF">DV520_01795</name>
</gene>
<dbReference type="AlphaFoldDB" id="A0A3E2B5X2"/>
<keyword evidence="3" id="KW-1185">Reference proteome</keyword>
<accession>A0A3E2B5X2</accession>